<keyword evidence="6" id="KW-0694">RNA-binding</keyword>
<dbReference type="EMBL" id="LSSK01000854">
    <property type="protein sequence ID" value="OMH81636.1"/>
    <property type="molecule type" value="Genomic_DNA"/>
</dbReference>
<accession>A0A1R1PL02</accession>
<dbReference type="PROSITE" id="PS51195">
    <property type="entry name" value="Q_MOTIF"/>
    <property type="match status" value="1"/>
</dbReference>
<dbReference type="GO" id="GO:0016787">
    <property type="term" value="F:hydrolase activity"/>
    <property type="evidence" value="ECO:0007669"/>
    <property type="project" value="UniProtKB-KW"/>
</dbReference>
<feature type="domain" description="Helicase ATP-binding" evidence="11">
    <location>
        <begin position="87"/>
        <end position="254"/>
    </location>
</feature>
<dbReference type="InterPro" id="IPR014014">
    <property type="entry name" value="RNA_helicase_DEAD_Q_motif"/>
</dbReference>
<dbReference type="InterPro" id="IPR014001">
    <property type="entry name" value="Helicase_ATP-bd"/>
</dbReference>
<evidence type="ECO:0000256" key="9">
    <source>
        <dbReference type="RuleBase" id="RU000492"/>
    </source>
</evidence>
<proteinExistence type="inferred from homology"/>
<feature type="short sequence motif" description="Q motif" evidence="8">
    <location>
        <begin position="54"/>
        <end position="82"/>
    </location>
</feature>
<keyword evidence="4 9" id="KW-0347">Helicase</keyword>
<dbReference type="PROSITE" id="PS51194">
    <property type="entry name" value="HELICASE_CTER"/>
    <property type="match status" value="1"/>
</dbReference>
<dbReference type="GO" id="GO:0005524">
    <property type="term" value="F:ATP binding"/>
    <property type="evidence" value="ECO:0007669"/>
    <property type="project" value="UniProtKB-KW"/>
</dbReference>
<dbReference type="InterPro" id="IPR027417">
    <property type="entry name" value="P-loop_NTPase"/>
</dbReference>
<dbReference type="InterPro" id="IPR011545">
    <property type="entry name" value="DEAD/DEAH_box_helicase_dom"/>
</dbReference>
<sequence length="443" mass="49551">MSDEKKNFGGYSLDLDDDSEKVTKNDNLVEVKEEVQVKLADSKGDPNSPLYSVKSFEELGLHKDLLKGIYDMKFSKPSKIQEKALPLLLANPPKNMIGQSQSGTGKTAAFVLTMLSRIDFSNNTPQAICLGPTRELARQILQVVEEMAKYTQLKVHSAVKDDEKAREKIDAHLIVGTPGKVTELISKRLLPVNMIKIFVLDEADNMLDVQGLGDQSLRIRTLMPKTCQIVLFSATFPDKVRTFSQRFAPGANEISLKAEELTVAGIKQFYMDCKSEEHKFEILVSLYSLLTIGQSIIFVRKRDTADKIAMKMTAQGHKVVSLHGKMESKDRDTIMDSFRQGTTKVLITTNVMARGIDISQVNMVINYDIPVDGNGRPDPETYLHRIGRTGRFGRTGASVNFVSDQRSYDEMKAIQNHFGCEIVKVPTDDEERIAKILKEALKS</sequence>
<evidence type="ECO:0000256" key="2">
    <source>
        <dbReference type="ARBA" id="ARBA00022741"/>
    </source>
</evidence>
<dbReference type="InterPro" id="IPR000629">
    <property type="entry name" value="RNA-helicase_DEAD-box_CS"/>
</dbReference>
<evidence type="ECO:0000256" key="6">
    <source>
        <dbReference type="ARBA" id="ARBA00022884"/>
    </source>
</evidence>
<keyword evidence="2 9" id="KW-0547">Nucleotide-binding</keyword>
<dbReference type="Proteomes" id="UP000188320">
    <property type="component" value="Unassembled WGS sequence"/>
</dbReference>
<evidence type="ECO:0000256" key="3">
    <source>
        <dbReference type="ARBA" id="ARBA00022801"/>
    </source>
</evidence>
<evidence type="ECO:0000313" key="14">
    <source>
        <dbReference type="EMBL" id="OMH81636.1"/>
    </source>
</evidence>
<dbReference type="SMART" id="SM00487">
    <property type="entry name" value="DEXDc"/>
    <property type="match status" value="1"/>
</dbReference>
<evidence type="ECO:0000256" key="4">
    <source>
        <dbReference type="ARBA" id="ARBA00022806"/>
    </source>
</evidence>
<comment type="catalytic activity">
    <reaction evidence="7">
        <text>ATP + H2O = ADP + phosphate + H(+)</text>
        <dbReference type="Rhea" id="RHEA:13065"/>
        <dbReference type="ChEBI" id="CHEBI:15377"/>
        <dbReference type="ChEBI" id="CHEBI:15378"/>
        <dbReference type="ChEBI" id="CHEBI:30616"/>
        <dbReference type="ChEBI" id="CHEBI:43474"/>
        <dbReference type="ChEBI" id="CHEBI:456216"/>
        <dbReference type="EC" id="3.6.4.13"/>
    </reaction>
</comment>
<dbReference type="SUPFAM" id="SSF52540">
    <property type="entry name" value="P-loop containing nucleoside triphosphate hydrolases"/>
    <property type="match status" value="1"/>
</dbReference>
<dbReference type="CDD" id="cd17963">
    <property type="entry name" value="DEADc_DDX19_DDX25"/>
    <property type="match status" value="1"/>
</dbReference>
<dbReference type="PANTHER" id="PTHR47958">
    <property type="entry name" value="ATP-DEPENDENT RNA HELICASE DBP3"/>
    <property type="match status" value="1"/>
</dbReference>
<feature type="region of interest" description="Disordered" evidence="10">
    <location>
        <begin position="1"/>
        <end position="26"/>
    </location>
</feature>
<dbReference type="Pfam" id="PF00271">
    <property type="entry name" value="Helicase_C"/>
    <property type="match status" value="1"/>
</dbReference>
<comment type="caution">
    <text evidence="14">The sequence shown here is derived from an EMBL/GenBank/DDBJ whole genome shotgun (WGS) entry which is preliminary data.</text>
</comment>
<dbReference type="AlphaFoldDB" id="A0A1R1PL02"/>
<evidence type="ECO:0000259" key="13">
    <source>
        <dbReference type="PROSITE" id="PS51195"/>
    </source>
</evidence>
<dbReference type="OrthoDB" id="10265785at2759"/>
<dbReference type="PROSITE" id="PS00039">
    <property type="entry name" value="DEAD_ATP_HELICASE"/>
    <property type="match status" value="1"/>
</dbReference>
<reference evidence="15" key="1">
    <citation type="submission" date="2017-01" db="EMBL/GenBank/DDBJ databases">
        <authorList>
            <person name="Wang Y."/>
            <person name="White M."/>
            <person name="Kvist S."/>
            <person name="Moncalvo J.-M."/>
        </authorList>
    </citation>
    <scope>NUCLEOTIDE SEQUENCE [LARGE SCALE GENOMIC DNA]</scope>
    <source>
        <strain evidence="15">COL-18-3</strain>
    </source>
</reference>
<evidence type="ECO:0000313" key="15">
    <source>
        <dbReference type="Proteomes" id="UP000188320"/>
    </source>
</evidence>
<evidence type="ECO:0000256" key="10">
    <source>
        <dbReference type="SAM" id="MobiDB-lite"/>
    </source>
</evidence>
<dbReference type="GO" id="GO:0003724">
    <property type="term" value="F:RNA helicase activity"/>
    <property type="evidence" value="ECO:0007669"/>
    <property type="project" value="UniProtKB-EC"/>
</dbReference>
<name>A0A1R1PL02_ZANCU</name>
<keyword evidence="3 9" id="KW-0378">Hydrolase</keyword>
<gene>
    <name evidence="14" type="ORF">AX774_g4908</name>
</gene>
<organism evidence="14 15">
    <name type="scientific">Zancudomyces culisetae</name>
    <name type="common">Gut fungus</name>
    <name type="synonym">Smittium culisetae</name>
    <dbReference type="NCBI Taxonomy" id="1213189"/>
    <lineage>
        <taxon>Eukaryota</taxon>
        <taxon>Fungi</taxon>
        <taxon>Fungi incertae sedis</taxon>
        <taxon>Zoopagomycota</taxon>
        <taxon>Kickxellomycotina</taxon>
        <taxon>Harpellomycetes</taxon>
        <taxon>Harpellales</taxon>
        <taxon>Legeriomycetaceae</taxon>
        <taxon>Zancudomyces</taxon>
    </lineage>
</organism>
<evidence type="ECO:0000259" key="12">
    <source>
        <dbReference type="PROSITE" id="PS51194"/>
    </source>
</evidence>
<evidence type="ECO:0000259" key="11">
    <source>
        <dbReference type="PROSITE" id="PS51192"/>
    </source>
</evidence>
<dbReference type="CDD" id="cd18787">
    <property type="entry name" value="SF2_C_DEAD"/>
    <property type="match status" value="1"/>
</dbReference>
<dbReference type="InterPro" id="IPR001650">
    <property type="entry name" value="Helicase_C-like"/>
</dbReference>
<dbReference type="Gene3D" id="3.40.50.300">
    <property type="entry name" value="P-loop containing nucleotide triphosphate hydrolases"/>
    <property type="match status" value="2"/>
</dbReference>
<dbReference type="Pfam" id="PF00270">
    <property type="entry name" value="DEAD"/>
    <property type="match status" value="1"/>
</dbReference>
<keyword evidence="5 9" id="KW-0067">ATP-binding</keyword>
<dbReference type="SMART" id="SM00490">
    <property type="entry name" value="HELICc"/>
    <property type="match status" value="1"/>
</dbReference>
<evidence type="ECO:0000256" key="8">
    <source>
        <dbReference type="PROSITE-ProRule" id="PRU00552"/>
    </source>
</evidence>
<comment type="similarity">
    <text evidence="9">Belongs to the DEAD box helicase family.</text>
</comment>
<dbReference type="FunFam" id="3.40.50.300:FF:000849">
    <property type="entry name" value="ATP-dependent RNA helicase DBP5"/>
    <property type="match status" value="1"/>
</dbReference>
<feature type="domain" description="Helicase C-terminal" evidence="12">
    <location>
        <begin position="265"/>
        <end position="433"/>
    </location>
</feature>
<dbReference type="EC" id="3.6.4.13" evidence="1"/>
<feature type="domain" description="DEAD-box RNA helicase Q" evidence="13">
    <location>
        <begin position="54"/>
        <end position="82"/>
    </location>
</feature>
<evidence type="ECO:0000256" key="7">
    <source>
        <dbReference type="ARBA" id="ARBA00047984"/>
    </source>
</evidence>
<evidence type="ECO:0000256" key="5">
    <source>
        <dbReference type="ARBA" id="ARBA00022840"/>
    </source>
</evidence>
<dbReference type="PROSITE" id="PS51192">
    <property type="entry name" value="HELICASE_ATP_BIND_1"/>
    <property type="match status" value="1"/>
</dbReference>
<dbReference type="GO" id="GO:0003723">
    <property type="term" value="F:RNA binding"/>
    <property type="evidence" value="ECO:0007669"/>
    <property type="project" value="UniProtKB-KW"/>
</dbReference>
<evidence type="ECO:0000256" key="1">
    <source>
        <dbReference type="ARBA" id="ARBA00012552"/>
    </source>
</evidence>
<keyword evidence="15" id="KW-1185">Reference proteome</keyword>
<protein>
    <recommendedName>
        <fullName evidence="1">RNA helicase</fullName>
        <ecNumber evidence="1">3.6.4.13</ecNumber>
    </recommendedName>
</protein>